<feature type="region of interest" description="Disordered" evidence="1">
    <location>
        <begin position="307"/>
        <end position="327"/>
    </location>
</feature>
<keyword evidence="3" id="KW-1185">Reference proteome</keyword>
<feature type="compositionally biased region" description="Low complexity" evidence="1">
    <location>
        <begin position="14"/>
        <end position="24"/>
    </location>
</feature>
<evidence type="ECO:0000256" key="1">
    <source>
        <dbReference type="SAM" id="MobiDB-lite"/>
    </source>
</evidence>
<dbReference type="AlphaFoldDB" id="A0A8J3ABP7"/>
<evidence type="ECO:0000313" key="3">
    <source>
        <dbReference type="Proteomes" id="UP000650511"/>
    </source>
</evidence>
<feature type="compositionally biased region" description="Low complexity" evidence="1">
    <location>
        <begin position="308"/>
        <end position="327"/>
    </location>
</feature>
<protein>
    <recommendedName>
        <fullName evidence="4">Transcriptional regulator, AbiEi antitoxin, Type IV TA system</fullName>
    </recommendedName>
</protein>
<feature type="region of interest" description="Disordered" evidence="1">
    <location>
        <begin position="1"/>
        <end position="40"/>
    </location>
</feature>
<dbReference type="OrthoDB" id="9835466at2"/>
<evidence type="ECO:0008006" key="4">
    <source>
        <dbReference type="Google" id="ProtNLM"/>
    </source>
</evidence>
<gene>
    <name evidence="2" type="ORF">GCM10011354_26150</name>
</gene>
<sequence>MLPAMDDFPPPTPTAIAPEAPDAEPAARRRDRSAPSPMDRALSLAERQHGVIARCQLVDLLGSGPTDHLLRTGRLAPLVRGVWRVRGGALLPEQAAFAAALRARPGACVTGPVALGLYAVPGFIGAEAFEILTAEHRWLRNVEFAHRPDRQARRGTAPYGAVRVASPLDALIDSAAFRAEVDERSLRVAWDHLRATGMVTVARLRRQPERLRAVAPGASILAAVLEASGGYLVESEGERLLWPFVSCFEPVLEAQVWVTPARRLDYFSRRCRFGWEYVGKVDHQYVAQRIADDERDAELRVRASGWATSPRRTSTNRRPCSPRWSRA</sequence>
<organism evidence="2 3">
    <name type="scientific">Egicoccus halophilus</name>
    <dbReference type="NCBI Taxonomy" id="1670830"/>
    <lineage>
        <taxon>Bacteria</taxon>
        <taxon>Bacillati</taxon>
        <taxon>Actinomycetota</taxon>
        <taxon>Nitriliruptoria</taxon>
        <taxon>Egicoccales</taxon>
        <taxon>Egicoccaceae</taxon>
        <taxon>Egicoccus</taxon>
    </lineage>
</organism>
<dbReference type="RefSeq" id="WP_130651039.1">
    <property type="nucleotide sequence ID" value="NZ_BMHA01000009.1"/>
</dbReference>
<reference evidence="2" key="2">
    <citation type="submission" date="2020-09" db="EMBL/GenBank/DDBJ databases">
        <authorList>
            <person name="Sun Q."/>
            <person name="Zhou Y."/>
        </authorList>
    </citation>
    <scope>NUCLEOTIDE SEQUENCE</scope>
    <source>
        <strain evidence="2">CGMCC 1.14988</strain>
    </source>
</reference>
<name>A0A8J3ABP7_9ACTN</name>
<comment type="caution">
    <text evidence="2">The sequence shown here is derived from an EMBL/GenBank/DDBJ whole genome shotgun (WGS) entry which is preliminary data.</text>
</comment>
<reference evidence="2" key="1">
    <citation type="journal article" date="2014" name="Int. J. Syst. Evol. Microbiol.">
        <title>Complete genome sequence of Corynebacterium casei LMG S-19264T (=DSM 44701T), isolated from a smear-ripened cheese.</title>
        <authorList>
            <consortium name="US DOE Joint Genome Institute (JGI-PGF)"/>
            <person name="Walter F."/>
            <person name="Albersmeier A."/>
            <person name="Kalinowski J."/>
            <person name="Ruckert C."/>
        </authorList>
    </citation>
    <scope>NUCLEOTIDE SEQUENCE</scope>
    <source>
        <strain evidence="2">CGMCC 1.14988</strain>
    </source>
</reference>
<dbReference type="EMBL" id="BMHA01000009">
    <property type="protein sequence ID" value="GGI07850.1"/>
    <property type="molecule type" value="Genomic_DNA"/>
</dbReference>
<dbReference type="Proteomes" id="UP000650511">
    <property type="component" value="Unassembled WGS sequence"/>
</dbReference>
<evidence type="ECO:0000313" key="2">
    <source>
        <dbReference type="EMBL" id="GGI07850.1"/>
    </source>
</evidence>
<proteinExistence type="predicted"/>
<accession>A0A8J3ABP7</accession>